<organism evidence="5 6">
    <name type="scientific">Stentor coeruleus</name>
    <dbReference type="NCBI Taxonomy" id="5963"/>
    <lineage>
        <taxon>Eukaryota</taxon>
        <taxon>Sar</taxon>
        <taxon>Alveolata</taxon>
        <taxon>Ciliophora</taxon>
        <taxon>Postciliodesmatophora</taxon>
        <taxon>Heterotrichea</taxon>
        <taxon>Heterotrichida</taxon>
        <taxon>Stentoridae</taxon>
        <taxon>Stentor</taxon>
    </lineage>
</organism>
<accession>A0A1R2BGA7</accession>
<dbReference type="CDD" id="cd01276">
    <property type="entry name" value="PKCI_related"/>
    <property type="match status" value="1"/>
</dbReference>
<gene>
    <name evidence="5" type="ORF">SteCoe_25005</name>
</gene>
<evidence type="ECO:0000313" key="6">
    <source>
        <dbReference type="Proteomes" id="UP000187209"/>
    </source>
</evidence>
<name>A0A1R2BGA7_9CILI</name>
<dbReference type="PROSITE" id="PS51084">
    <property type="entry name" value="HIT_2"/>
    <property type="match status" value="1"/>
</dbReference>
<dbReference type="PRINTS" id="PR00332">
    <property type="entry name" value="HISTRIAD"/>
</dbReference>
<feature type="domain" description="HIT" evidence="4">
    <location>
        <begin position="33"/>
        <end position="143"/>
    </location>
</feature>
<dbReference type="SUPFAM" id="SSF54197">
    <property type="entry name" value="HIT-like"/>
    <property type="match status" value="1"/>
</dbReference>
<dbReference type="AlphaFoldDB" id="A0A1R2BGA7"/>
<evidence type="ECO:0000256" key="3">
    <source>
        <dbReference type="PROSITE-ProRule" id="PRU00464"/>
    </source>
</evidence>
<feature type="active site" description="Tele-AMP-histidine intermediate" evidence="1">
    <location>
        <position position="129"/>
    </location>
</feature>
<dbReference type="InterPro" id="IPR001310">
    <property type="entry name" value="Histidine_triad_HIT"/>
</dbReference>
<comment type="caution">
    <text evidence="5">The sequence shown here is derived from an EMBL/GenBank/DDBJ whole genome shotgun (WGS) entry which is preliminary data.</text>
</comment>
<dbReference type="InterPro" id="IPR011146">
    <property type="entry name" value="HIT-like"/>
</dbReference>
<dbReference type="Proteomes" id="UP000187209">
    <property type="component" value="Unassembled WGS sequence"/>
</dbReference>
<evidence type="ECO:0000256" key="2">
    <source>
        <dbReference type="PIRSR" id="PIRSR601310-3"/>
    </source>
</evidence>
<feature type="short sequence motif" description="Histidine triad motif" evidence="2 3">
    <location>
        <begin position="127"/>
        <end position="131"/>
    </location>
</feature>
<keyword evidence="6" id="KW-1185">Reference proteome</keyword>
<proteinExistence type="predicted"/>
<dbReference type="InterPro" id="IPR019808">
    <property type="entry name" value="Histidine_triad_CS"/>
</dbReference>
<dbReference type="OrthoDB" id="672793at2759"/>
<dbReference type="EMBL" id="MPUH01000669">
    <property type="protein sequence ID" value="OMJ75780.1"/>
    <property type="molecule type" value="Genomic_DNA"/>
</dbReference>
<dbReference type="PROSITE" id="PS00892">
    <property type="entry name" value="HIT_1"/>
    <property type="match status" value="1"/>
</dbReference>
<reference evidence="5 6" key="1">
    <citation type="submission" date="2016-11" db="EMBL/GenBank/DDBJ databases">
        <title>The macronuclear genome of Stentor coeruleus: a giant cell with tiny introns.</title>
        <authorList>
            <person name="Slabodnick M."/>
            <person name="Ruby J.G."/>
            <person name="Reiff S.B."/>
            <person name="Swart E.C."/>
            <person name="Gosai S."/>
            <person name="Prabakaran S."/>
            <person name="Witkowska E."/>
            <person name="Larue G.E."/>
            <person name="Fisher S."/>
            <person name="Freeman R.M."/>
            <person name="Gunawardena J."/>
            <person name="Chu W."/>
            <person name="Stover N.A."/>
            <person name="Gregory B.D."/>
            <person name="Nowacki M."/>
            <person name="Derisi J."/>
            <person name="Roy S.W."/>
            <person name="Marshall W.F."/>
            <person name="Sood P."/>
        </authorList>
    </citation>
    <scope>NUCLEOTIDE SEQUENCE [LARGE SCALE GENOMIC DNA]</scope>
    <source>
        <strain evidence="5">WM001</strain>
    </source>
</reference>
<dbReference type="Gene3D" id="3.30.428.10">
    <property type="entry name" value="HIT-like"/>
    <property type="match status" value="1"/>
</dbReference>
<evidence type="ECO:0000256" key="1">
    <source>
        <dbReference type="PIRSR" id="PIRSR601310-1"/>
    </source>
</evidence>
<dbReference type="PANTHER" id="PTHR23089">
    <property type="entry name" value="HISTIDINE TRIAD HIT PROTEIN"/>
    <property type="match status" value="1"/>
</dbReference>
<evidence type="ECO:0000313" key="5">
    <source>
        <dbReference type="EMBL" id="OMJ75780.1"/>
    </source>
</evidence>
<dbReference type="InterPro" id="IPR036265">
    <property type="entry name" value="HIT-like_sf"/>
</dbReference>
<protein>
    <recommendedName>
        <fullName evidence="4">HIT domain-containing protein</fullName>
    </recommendedName>
</protein>
<evidence type="ECO:0000259" key="4">
    <source>
        <dbReference type="PROSITE" id="PS51084"/>
    </source>
</evidence>
<sequence>MLYKRSLNNLLRLFSEQKKALNPIIPKDHEDTLFDKIVRKQIPANIVYEDDLVLAFRDISPQAPTHIVLIPKIRNGLINISAAEERHKEILGHLLIKAAEIAKKEKLDDGWRLVANNGVNACQSVYHLHFHIIGGRPLGWPPG</sequence>
<dbReference type="Pfam" id="PF01230">
    <property type="entry name" value="HIT"/>
    <property type="match status" value="1"/>
</dbReference>
<dbReference type="FunFam" id="3.30.428.10:FF:000005">
    <property type="entry name" value="Histidine triad nucleotide-binding protein 1"/>
    <property type="match status" value="1"/>
</dbReference>
<dbReference type="GO" id="GO:0003824">
    <property type="term" value="F:catalytic activity"/>
    <property type="evidence" value="ECO:0007669"/>
    <property type="project" value="InterPro"/>
</dbReference>